<accession>A0ABT5C0H9</accession>
<evidence type="ECO:0000313" key="5">
    <source>
        <dbReference type="EMBL" id="MDC0679163.1"/>
    </source>
</evidence>
<feature type="domain" description="PEGA" evidence="4">
    <location>
        <begin position="133"/>
        <end position="201"/>
    </location>
</feature>
<evidence type="ECO:0000313" key="6">
    <source>
        <dbReference type="Proteomes" id="UP001217485"/>
    </source>
</evidence>
<dbReference type="RefSeq" id="WP_272096109.1">
    <property type="nucleotide sequence ID" value="NZ_JAQNDK010000002.1"/>
</dbReference>
<evidence type="ECO:0000259" key="4">
    <source>
        <dbReference type="Pfam" id="PF08308"/>
    </source>
</evidence>
<evidence type="ECO:0000256" key="2">
    <source>
        <dbReference type="SAM" id="Phobius"/>
    </source>
</evidence>
<sequence>MTRLRLRSVLVRCCLLGALLGATAPSRAAPPPGGSPPAAAALRQQARIAFFGRRWADAEARFEAALAAPDAAGMTEVQQAEVLGYLGLSELEQGKHREAAEHLGESLDHDAVLKEPLVRRFKSGFNKALEHVGRIYVAAAPPDAEVLLDGEPMGTGATVLELFVDPGMHTLLARLSGYEELSQRVEIAAGATVGATLTLSRVAPPPPPAPEPSAKKSAPVGPAAPPAPGPWASWPGALRIAGIAVTTAAVSSGAVFMLRASALDGDIDERIEGLSRDPAWTSDACSKAQQPSACPELHRLRVQRDRSGVLGAALVATGAVVGAATVASFVPHISFDRSKPGTTALRVLPVTTAHQIGVVALGAW</sequence>
<dbReference type="Pfam" id="PF08308">
    <property type="entry name" value="PEGA"/>
    <property type="match status" value="1"/>
</dbReference>
<protein>
    <submittedName>
        <fullName evidence="5">PEGA domain-containing protein</fullName>
    </submittedName>
</protein>
<feature type="transmembrane region" description="Helical" evidence="2">
    <location>
        <begin position="309"/>
        <end position="330"/>
    </location>
</feature>
<keyword evidence="2" id="KW-1133">Transmembrane helix</keyword>
<proteinExistence type="predicted"/>
<dbReference type="Proteomes" id="UP001217485">
    <property type="component" value="Unassembled WGS sequence"/>
</dbReference>
<keyword evidence="3" id="KW-0732">Signal</keyword>
<dbReference type="InterPro" id="IPR013229">
    <property type="entry name" value="PEGA"/>
</dbReference>
<organism evidence="5 6">
    <name type="scientific">Sorangium atrum</name>
    <dbReference type="NCBI Taxonomy" id="2995308"/>
    <lineage>
        <taxon>Bacteria</taxon>
        <taxon>Pseudomonadati</taxon>
        <taxon>Myxococcota</taxon>
        <taxon>Polyangia</taxon>
        <taxon>Polyangiales</taxon>
        <taxon>Polyangiaceae</taxon>
        <taxon>Sorangium</taxon>
    </lineage>
</organism>
<keyword evidence="6" id="KW-1185">Reference proteome</keyword>
<dbReference type="Gene3D" id="1.25.40.10">
    <property type="entry name" value="Tetratricopeptide repeat domain"/>
    <property type="match status" value="1"/>
</dbReference>
<dbReference type="SUPFAM" id="SSF48452">
    <property type="entry name" value="TPR-like"/>
    <property type="match status" value="1"/>
</dbReference>
<reference evidence="5 6" key="1">
    <citation type="submission" date="2023-01" db="EMBL/GenBank/DDBJ databases">
        <title>Minimal conservation of predation-associated metabolite biosynthetic gene clusters underscores biosynthetic potential of Myxococcota including descriptions for ten novel species: Archangium lansinium sp. nov., Myxococcus landrumus sp. nov., Nannocystis bai.</title>
        <authorList>
            <person name="Ahearne A."/>
            <person name="Stevens C."/>
            <person name="Dowd S."/>
        </authorList>
    </citation>
    <scope>NUCLEOTIDE SEQUENCE [LARGE SCALE GENOMIC DNA]</scope>
    <source>
        <strain evidence="5 6">WIWO2</strain>
    </source>
</reference>
<evidence type="ECO:0000256" key="3">
    <source>
        <dbReference type="SAM" id="SignalP"/>
    </source>
</evidence>
<keyword evidence="2" id="KW-0472">Membrane</keyword>
<dbReference type="InterPro" id="IPR011990">
    <property type="entry name" value="TPR-like_helical_dom_sf"/>
</dbReference>
<dbReference type="EMBL" id="JAQNDK010000002">
    <property type="protein sequence ID" value="MDC0679163.1"/>
    <property type="molecule type" value="Genomic_DNA"/>
</dbReference>
<comment type="caution">
    <text evidence="5">The sequence shown here is derived from an EMBL/GenBank/DDBJ whole genome shotgun (WGS) entry which is preliminary data.</text>
</comment>
<feature type="region of interest" description="Disordered" evidence="1">
    <location>
        <begin position="199"/>
        <end position="227"/>
    </location>
</feature>
<keyword evidence="2" id="KW-0812">Transmembrane</keyword>
<name>A0ABT5C0H9_9BACT</name>
<feature type="chain" id="PRO_5046311908" evidence="3">
    <location>
        <begin position="29"/>
        <end position="364"/>
    </location>
</feature>
<gene>
    <name evidence="5" type="ORF">POL72_15575</name>
</gene>
<feature type="signal peptide" evidence="3">
    <location>
        <begin position="1"/>
        <end position="28"/>
    </location>
</feature>
<evidence type="ECO:0000256" key="1">
    <source>
        <dbReference type="SAM" id="MobiDB-lite"/>
    </source>
</evidence>